<keyword evidence="5" id="KW-0378">Hydrolase</keyword>
<evidence type="ECO:0000256" key="3">
    <source>
        <dbReference type="ARBA" id="ARBA00022722"/>
    </source>
</evidence>
<evidence type="ECO:0000256" key="9">
    <source>
        <dbReference type="SAM" id="MobiDB-lite"/>
    </source>
</evidence>
<dbReference type="PANTHER" id="PTHR42104:SF1">
    <property type="entry name" value="EXTRACELLULAR GUANYL-SPECIFIC RIBONUCLEASE RNTA (AFU_ORTHOLOGUE AFUA_4G03230)"/>
    <property type="match status" value="1"/>
</dbReference>
<accession>A0A3D8QEL5</accession>
<comment type="catalytic activity">
    <reaction evidence="8">
        <text>[RNA] containing guanosine + H2O = an [RNA fragment]-3'-guanosine-3'-phosphate + a 5'-hydroxy-ribonucleotide-3'-[RNA fragment].</text>
        <dbReference type="EC" id="4.6.1.24"/>
    </reaction>
</comment>
<dbReference type="GO" id="GO:0003723">
    <property type="term" value="F:RNA binding"/>
    <property type="evidence" value="ECO:0007669"/>
    <property type="project" value="InterPro"/>
</dbReference>
<reference evidence="10 11" key="1">
    <citation type="journal article" date="2018" name="IMA Fungus">
        <title>IMA Genome-F 9: Draft genome sequence of Annulohypoxylon stygium, Aspergillus mulundensis, Berkeleyomyces basicola (syn. Thielaviopsis basicola), Ceratocystis smalleyi, two Cercospora beticola strains, Coleophoma cylindrospora, Fusarium fracticaudum, Phialophora cf. hyalina, and Morchella septimelata.</title>
        <authorList>
            <person name="Wingfield B.D."/>
            <person name="Bills G.F."/>
            <person name="Dong Y."/>
            <person name="Huang W."/>
            <person name="Nel W.J."/>
            <person name="Swalarsk-Parry B.S."/>
            <person name="Vaghefi N."/>
            <person name="Wilken P.M."/>
            <person name="An Z."/>
            <person name="de Beer Z.W."/>
            <person name="De Vos L."/>
            <person name="Chen L."/>
            <person name="Duong T.A."/>
            <person name="Gao Y."/>
            <person name="Hammerbacher A."/>
            <person name="Kikkert J.R."/>
            <person name="Li Y."/>
            <person name="Li H."/>
            <person name="Li K."/>
            <person name="Li Q."/>
            <person name="Liu X."/>
            <person name="Ma X."/>
            <person name="Naidoo K."/>
            <person name="Pethybridge S.J."/>
            <person name="Sun J."/>
            <person name="Steenkamp E.T."/>
            <person name="van der Nest M.A."/>
            <person name="van Wyk S."/>
            <person name="Wingfield M.J."/>
            <person name="Xiong C."/>
            <person name="Yue Q."/>
            <person name="Zhang X."/>
        </authorList>
    </citation>
    <scope>NUCLEOTIDE SEQUENCE [LARGE SCALE GENOMIC DNA]</scope>
    <source>
        <strain evidence="10 11">BP6252</strain>
    </source>
</reference>
<feature type="region of interest" description="Disordered" evidence="9">
    <location>
        <begin position="117"/>
        <end position="143"/>
    </location>
</feature>
<dbReference type="AlphaFoldDB" id="A0A3D8QEL5"/>
<evidence type="ECO:0000256" key="6">
    <source>
        <dbReference type="ARBA" id="ARBA00023157"/>
    </source>
</evidence>
<dbReference type="GO" id="GO:0046589">
    <property type="term" value="F:ribonuclease T1 activity"/>
    <property type="evidence" value="ECO:0007669"/>
    <property type="project" value="UniProtKB-EC"/>
</dbReference>
<evidence type="ECO:0000256" key="2">
    <source>
        <dbReference type="ARBA" id="ARBA00012549"/>
    </source>
</evidence>
<name>A0A3D8QEL5_9HELO</name>
<evidence type="ECO:0000256" key="1">
    <source>
        <dbReference type="ARBA" id="ARBA00009006"/>
    </source>
</evidence>
<dbReference type="STRING" id="1849047.A0A3D8QEL5"/>
<feature type="compositionally biased region" description="Basic and acidic residues" evidence="9">
    <location>
        <begin position="134"/>
        <end position="143"/>
    </location>
</feature>
<dbReference type="GO" id="GO:0016787">
    <property type="term" value="F:hydrolase activity"/>
    <property type="evidence" value="ECO:0007669"/>
    <property type="project" value="UniProtKB-KW"/>
</dbReference>
<dbReference type="EC" id="4.6.1.24" evidence="2"/>
<dbReference type="EMBL" id="PDLM01000016">
    <property type="protein sequence ID" value="RDW59874.1"/>
    <property type="molecule type" value="Genomic_DNA"/>
</dbReference>
<evidence type="ECO:0000256" key="4">
    <source>
        <dbReference type="ARBA" id="ARBA00022759"/>
    </source>
</evidence>
<keyword evidence="4" id="KW-0255">Endonuclease</keyword>
<keyword evidence="11" id="KW-1185">Reference proteome</keyword>
<protein>
    <recommendedName>
        <fullName evidence="2">ribonuclease T1</fullName>
        <ecNumber evidence="2">4.6.1.24</ecNumber>
    </recommendedName>
</protein>
<dbReference type="InterPro" id="IPR000026">
    <property type="entry name" value="N1-like"/>
</dbReference>
<comment type="similarity">
    <text evidence="1">Belongs to the ribonuclease N1/T1 family.</text>
</comment>
<evidence type="ECO:0000313" key="10">
    <source>
        <dbReference type="EMBL" id="RDW59874.1"/>
    </source>
</evidence>
<dbReference type="PANTHER" id="PTHR42104">
    <property type="entry name" value="EXTRACELLULAR GUANYL-SPECIFIC RIBONUCLEASE RNTA (AFU_ORTHOLOGUE AFUA_4G03230)"/>
    <property type="match status" value="1"/>
</dbReference>
<dbReference type="InterPro" id="IPR016191">
    <property type="entry name" value="Ribonuclease/ribotoxin"/>
</dbReference>
<dbReference type="Proteomes" id="UP000256645">
    <property type="component" value="Unassembled WGS sequence"/>
</dbReference>
<dbReference type="SUPFAM" id="SSF53933">
    <property type="entry name" value="Microbial ribonucleases"/>
    <property type="match status" value="1"/>
</dbReference>
<keyword evidence="6" id="KW-1015">Disulfide bond</keyword>
<dbReference type="Pfam" id="PF00545">
    <property type="entry name" value="Ribonuclease"/>
    <property type="match status" value="1"/>
</dbReference>
<sequence length="155" mass="17187">MATIYYEPSGCNCDNKTTYDKAAINAACTEALKLASEKRTLGRDKYPHVYNDYEKFDFSSHAKKPYLEFPIMANGAKYSGESPGADRVIIGSIATDYQSAVYCATLTHDGTTRNGFTECSDDTMNPNGKGSYKRRIEGRGKEPVSGRKLLERIDL</sequence>
<proteinExistence type="inferred from homology"/>
<gene>
    <name evidence="10" type="ORF">BP6252_12961</name>
</gene>
<feature type="compositionally biased region" description="Polar residues" evidence="9">
    <location>
        <begin position="117"/>
        <end position="128"/>
    </location>
</feature>
<evidence type="ECO:0000313" key="11">
    <source>
        <dbReference type="Proteomes" id="UP000256645"/>
    </source>
</evidence>
<dbReference type="OrthoDB" id="5425539at2759"/>
<dbReference type="Gene3D" id="3.10.450.30">
    <property type="entry name" value="Microbial ribonucleases"/>
    <property type="match status" value="1"/>
</dbReference>
<evidence type="ECO:0000256" key="5">
    <source>
        <dbReference type="ARBA" id="ARBA00022801"/>
    </source>
</evidence>
<evidence type="ECO:0000256" key="8">
    <source>
        <dbReference type="ARBA" id="ARBA00034015"/>
    </source>
</evidence>
<keyword evidence="7" id="KW-0456">Lyase</keyword>
<keyword evidence="3" id="KW-0540">Nuclease</keyword>
<comment type="caution">
    <text evidence="10">The sequence shown here is derived from an EMBL/GenBank/DDBJ whole genome shotgun (WGS) entry which is preliminary data.</text>
</comment>
<organism evidence="10 11">
    <name type="scientific">Coleophoma cylindrospora</name>
    <dbReference type="NCBI Taxonomy" id="1849047"/>
    <lineage>
        <taxon>Eukaryota</taxon>
        <taxon>Fungi</taxon>
        <taxon>Dikarya</taxon>
        <taxon>Ascomycota</taxon>
        <taxon>Pezizomycotina</taxon>
        <taxon>Leotiomycetes</taxon>
        <taxon>Helotiales</taxon>
        <taxon>Dermateaceae</taxon>
        <taxon>Coleophoma</taxon>
    </lineage>
</organism>
<evidence type="ECO:0000256" key="7">
    <source>
        <dbReference type="ARBA" id="ARBA00023239"/>
    </source>
</evidence>